<evidence type="ECO:0000256" key="10">
    <source>
        <dbReference type="ARBA" id="ARBA00023136"/>
    </source>
</evidence>
<keyword evidence="17" id="KW-1185">Reference proteome</keyword>
<dbReference type="InterPro" id="IPR002126">
    <property type="entry name" value="Cadherin-like_dom"/>
</dbReference>
<feature type="domain" description="Cadherin" evidence="15">
    <location>
        <begin position="58"/>
        <end position="127"/>
    </location>
</feature>
<dbReference type="InterPro" id="IPR013164">
    <property type="entry name" value="Cadherin_N"/>
</dbReference>
<dbReference type="PROSITE" id="PS00232">
    <property type="entry name" value="CADHERIN_1"/>
    <property type="match status" value="3"/>
</dbReference>
<evidence type="ECO:0000256" key="13">
    <source>
        <dbReference type="SAM" id="Phobius"/>
    </source>
</evidence>
<comment type="subcellular location">
    <subcellularLocation>
        <location evidence="2">Cell membrane</location>
        <topology evidence="2">Single-pass type I membrane protein</topology>
    </subcellularLocation>
</comment>
<evidence type="ECO:0000256" key="12">
    <source>
        <dbReference type="PROSITE-ProRule" id="PRU00043"/>
    </source>
</evidence>
<comment type="caution">
    <text evidence="16">The sequence shown here is derived from an EMBL/GenBank/DDBJ whole genome shotgun (WGS) entry which is preliminary data.</text>
</comment>
<feature type="transmembrane region" description="Helical" evidence="13">
    <location>
        <begin position="683"/>
        <end position="708"/>
    </location>
</feature>
<evidence type="ECO:0000259" key="15">
    <source>
        <dbReference type="PROSITE" id="PS50268"/>
    </source>
</evidence>
<evidence type="ECO:0000256" key="2">
    <source>
        <dbReference type="ARBA" id="ARBA00004251"/>
    </source>
</evidence>
<organism evidence="16 17">
    <name type="scientific">Scyliorhinus torazame</name>
    <name type="common">Cloudy catshark</name>
    <name type="synonym">Catulus torazame</name>
    <dbReference type="NCBI Taxonomy" id="75743"/>
    <lineage>
        <taxon>Eukaryota</taxon>
        <taxon>Metazoa</taxon>
        <taxon>Chordata</taxon>
        <taxon>Craniata</taxon>
        <taxon>Vertebrata</taxon>
        <taxon>Chondrichthyes</taxon>
        <taxon>Elasmobranchii</taxon>
        <taxon>Galeomorphii</taxon>
        <taxon>Galeoidea</taxon>
        <taxon>Carcharhiniformes</taxon>
        <taxon>Scyliorhinidae</taxon>
        <taxon>Scyliorhinus</taxon>
    </lineage>
</organism>
<evidence type="ECO:0000313" key="16">
    <source>
        <dbReference type="EMBL" id="GCB65928.1"/>
    </source>
</evidence>
<evidence type="ECO:0000256" key="1">
    <source>
        <dbReference type="ARBA" id="ARBA00003436"/>
    </source>
</evidence>
<dbReference type="InterPro" id="IPR050174">
    <property type="entry name" value="Protocadherin/Cadherin-CA"/>
</dbReference>
<name>A0A401NYG4_SCYTO</name>
<dbReference type="FunFam" id="2.60.40.60:FF:000002">
    <property type="entry name" value="Protocadherin alpha 2"/>
    <property type="match status" value="1"/>
</dbReference>
<evidence type="ECO:0000256" key="11">
    <source>
        <dbReference type="ARBA" id="ARBA00023180"/>
    </source>
</evidence>
<evidence type="ECO:0000256" key="3">
    <source>
        <dbReference type="ARBA" id="ARBA00022475"/>
    </source>
</evidence>
<dbReference type="FunFam" id="2.60.40.60:FF:000006">
    <property type="entry name" value="Protocadherin alpha 2"/>
    <property type="match status" value="1"/>
</dbReference>
<keyword evidence="9 13" id="KW-1133">Transmembrane helix</keyword>
<dbReference type="InterPro" id="IPR032455">
    <property type="entry name" value="Cadherin_C"/>
</dbReference>
<dbReference type="PRINTS" id="PR00205">
    <property type="entry name" value="CADHERIN"/>
</dbReference>
<sequence>MANTVKSRVSFIFLLGALNLISGQIRYSIPEELEYGAFVGNIAEDLKLNIWELSARNFRLVSDDRNQYMEVNVENGILHVGERIDREHLCGQRSTCSISFQIALDNPPEMHRVAVEILDVNDNSPSFSKDVYSLRIIEFTAPGARYPLESAFDPDAGSNTISGYQISPNSHFGLKVQTRSDGGKMAGLLLEKPLDREEQSAFHLVLTAIDGGIPHRSGTAQIIISIMDANDNAPVFDHGIYRTNVLENAPEGTLVIKVNAVDLDEGTNAELTYSFTSHTLQMARELFRLDPGTGEIRVQGVLDFEQNNLHELHVEAVDKSYFAMTGHTKVLVGLIDVNDNIPEVEVTSVSSTIPEDAHAGTIIAAISVRDPDVGENGQIQCAIDVNIPFKLQKAQNDNFKLVSNDVLDCEMYPEYNISISCWDSGLPPLAAIKSILVSISDVNDNAPKFTQPSYNVLVMENNQPGAFLSAVIALDPDLGQNGAVTYSFLENKMQNVSTPPISINLESGSIYALLSFDYEQLKNFQTIVQAQDAGLPPLSSTAIVNVIILDQNDNAPVIISPLPCNSPASVQIGRQAIYPGDVVTKVIAIDADSGINTRLSFQILEASDSSLFSVGLLSGEISAVRRFNNQDATTQKVVIMVKDNGQPSLSSTTTICYSVLSNVPEKLAVQSREPSGPENFTELSIYLIIIFGSTSFIFLAIIIILAVLKCKQDRNINHYNPTCCCCCRRSNSNDAFHRRNFSKDMISYSGAQQPLPISATYQYSVRLPPDSSKSDFLFLKPCDATLPLNDLNAHTSSARKEEI</sequence>
<accession>A0A401NYG4</accession>
<dbReference type="GO" id="GO:0007156">
    <property type="term" value="P:homophilic cell adhesion via plasma membrane adhesion molecules"/>
    <property type="evidence" value="ECO:0007669"/>
    <property type="project" value="InterPro"/>
</dbReference>
<dbReference type="FunFam" id="2.60.40.60:FF:000001">
    <property type="entry name" value="Protocadherin alpha 2"/>
    <property type="match status" value="1"/>
</dbReference>
<keyword evidence="7 12" id="KW-0106">Calcium</keyword>
<dbReference type="CDD" id="cd11304">
    <property type="entry name" value="Cadherin_repeat"/>
    <property type="match status" value="6"/>
</dbReference>
<dbReference type="InterPro" id="IPR015919">
    <property type="entry name" value="Cadherin-like_sf"/>
</dbReference>
<protein>
    <recommendedName>
        <fullName evidence="15">Cadherin domain-containing protein</fullName>
    </recommendedName>
</protein>
<evidence type="ECO:0000256" key="9">
    <source>
        <dbReference type="ARBA" id="ARBA00022989"/>
    </source>
</evidence>
<keyword evidence="8" id="KW-0130">Cell adhesion</keyword>
<evidence type="ECO:0000313" key="17">
    <source>
        <dbReference type="Proteomes" id="UP000288216"/>
    </source>
</evidence>
<feature type="domain" description="Cadherin" evidence="15">
    <location>
        <begin position="579"/>
        <end position="676"/>
    </location>
</feature>
<feature type="chain" id="PRO_5019115001" description="Cadherin domain-containing protein" evidence="14">
    <location>
        <begin position="24"/>
        <end position="803"/>
    </location>
</feature>
<dbReference type="FunFam" id="2.60.40.60:FF:000018">
    <property type="entry name" value="Protocadherin gamma c3"/>
    <property type="match status" value="1"/>
</dbReference>
<feature type="domain" description="Cadherin" evidence="15">
    <location>
        <begin position="345"/>
        <end position="449"/>
    </location>
</feature>
<dbReference type="OrthoDB" id="6252479at2759"/>
<evidence type="ECO:0000256" key="5">
    <source>
        <dbReference type="ARBA" id="ARBA00022729"/>
    </source>
</evidence>
<dbReference type="Gene3D" id="2.60.40.60">
    <property type="entry name" value="Cadherins"/>
    <property type="match status" value="6"/>
</dbReference>
<feature type="domain" description="Cadherin" evidence="15">
    <location>
        <begin position="128"/>
        <end position="236"/>
    </location>
</feature>
<keyword evidence="11" id="KW-0325">Glycoprotein</keyword>
<dbReference type="STRING" id="75743.A0A401NYG4"/>
<keyword evidence="4 13" id="KW-0812">Transmembrane</keyword>
<dbReference type="FunFam" id="2.60.40.60:FF:000129">
    <property type="entry name" value="protocadherin alpha-C2 isoform X1"/>
    <property type="match status" value="1"/>
</dbReference>
<dbReference type="Pfam" id="PF16492">
    <property type="entry name" value="Cadherin_C_2"/>
    <property type="match status" value="1"/>
</dbReference>
<dbReference type="Pfam" id="PF00028">
    <property type="entry name" value="Cadherin"/>
    <property type="match status" value="5"/>
</dbReference>
<evidence type="ECO:0000256" key="7">
    <source>
        <dbReference type="ARBA" id="ARBA00022837"/>
    </source>
</evidence>
<dbReference type="PANTHER" id="PTHR24028">
    <property type="entry name" value="CADHERIN-87A"/>
    <property type="match status" value="1"/>
</dbReference>
<dbReference type="FunFam" id="2.60.40.60:FF:000004">
    <property type="entry name" value="Protocadherin 1 gamma 2"/>
    <property type="match status" value="1"/>
</dbReference>
<proteinExistence type="predicted"/>
<gene>
    <name evidence="16" type="ORF">scyTo_0000498</name>
</gene>
<feature type="domain" description="Cadherin" evidence="15">
    <location>
        <begin position="237"/>
        <end position="344"/>
    </location>
</feature>
<keyword evidence="5 14" id="KW-0732">Signal</keyword>
<dbReference type="AlphaFoldDB" id="A0A401NYG4"/>
<keyword evidence="10 13" id="KW-0472">Membrane</keyword>
<dbReference type="Pfam" id="PF08266">
    <property type="entry name" value="Cadherin_2"/>
    <property type="match status" value="1"/>
</dbReference>
<evidence type="ECO:0000256" key="14">
    <source>
        <dbReference type="SAM" id="SignalP"/>
    </source>
</evidence>
<dbReference type="Proteomes" id="UP000288216">
    <property type="component" value="Unassembled WGS sequence"/>
</dbReference>
<evidence type="ECO:0000256" key="8">
    <source>
        <dbReference type="ARBA" id="ARBA00022889"/>
    </source>
</evidence>
<keyword evidence="6" id="KW-0677">Repeat</keyword>
<dbReference type="InterPro" id="IPR020894">
    <property type="entry name" value="Cadherin_CS"/>
</dbReference>
<feature type="signal peptide" evidence="14">
    <location>
        <begin position="1"/>
        <end position="23"/>
    </location>
</feature>
<evidence type="ECO:0000256" key="6">
    <source>
        <dbReference type="ARBA" id="ARBA00022737"/>
    </source>
</evidence>
<feature type="domain" description="Cadherin" evidence="15">
    <location>
        <begin position="450"/>
        <end position="558"/>
    </location>
</feature>
<dbReference type="PANTHER" id="PTHR24028:SF236">
    <property type="entry name" value="PROTOCADHERIN GAMMA-C3"/>
    <property type="match status" value="1"/>
</dbReference>
<dbReference type="EMBL" id="BFAA01000095">
    <property type="protein sequence ID" value="GCB65928.1"/>
    <property type="molecule type" value="Genomic_DNA"/>
</dbReference>
<dbReference type="PROSITE" id="PS50268">
    <property type="entry name" value="CADHERIN_2"/>
    <property type="match status" value="6"/>
</dbReference>
<keyword evidence="3" id="KW-1003">Cell membrane</keyword>
<dbReference type="GO" id="GO:0005509">
    <property type="term" value="F:calcium ion binding"/>
    <property type="evidence" value="ECO:0007669"/>
    <property type="project" value="UniProtKB-UniRule"/>
</dbReference>
<dbReference type="SMART" id="SM00112">
    <property type="entry name" value="CA"/>
    <property type="match status" value="6"/>
</dbReference>
<dbReference type="SUPFAM" id="SSF49313">
    <property type="entry name" value="Cadherin-like"/>
    <property type="match status" value="6"/>
</dbReference>
<dbReference type="GO" id="GO:0005886">
    <property type="term" value="C:plasma membrane"/>
    <property type="evidence" value="ECO:0007669"/>
    <property type="project" value="UniProtKB-SubCell"/>
</dbReference>
<evidence type="ECO:0000256" key="4">
    <source>
        <dbReference type="ARBA" id="ARBA00022692"/>
    </source>
</evidence>
<comment type="function">
    <text evidence="1">Potential calcium-dependent cell-adhesion protein. May be involved in the establishment and maintenance of specific neuronal connections in the brain.</text>
</comment>
<reference evidence="16 17" key="1">
    <citation type="journal article" date="2018" name="Nat. Ecol. Evol.">
        <title>Shark genomes provide insights into elasmobranch evolution and the origin of vertebrates.</title>
        <authorList>
            <person name="Hara Y"/>
            <person name="Yamaguchi K"/>
            <person name="Onimaru K"/>
            <person name="Kadota M"/>
            <person name="Koyanagi M"/>
            <person name="Keeley SD"/>
            <person name="Tatsumi K"/>
            <person name="Tanaka K"/>
            <person name="Motone F"/>
            <person name="Kageyama Y"/>
            <person name="Nozu R"/>
            <person name="Adachi N"/>
            <person name="Nishimura O"/>
            <person name="Nakagawa R"/>
            <person name="Tanegashima C"/>
            <person name="Kiyatake I"/>
            <person name="Matsumoto R"/>
            <person name="Murakumo K"/>
            <person name="Nishida K"/>
            <person name="Terakita A"/>
            <person name="Kuratani S"/>
            <person name="Sato K"/>
            <person name="Hyodo S Kuraku.S."/>
        </authorList>
    </citation>
    <scope>NUCLEOTIDE SEQUENCE [LARGE SCALE GENOMIC DNA]</scope>
</reference>